<dbReference type="RefSeq" id="WP_183622168.1">
    <property type="nucleotide sequence ID" value="NZ_JACIDX010000001.1"/>
</dbReference>
<dbReference type="InterPro" id="IPR025877">
    <property type="entry name" value="MobA-like_NTP_Trfase"/>
</dbReference>
<organism evidence="3 4">
    <name type="scientific">Novosphingobium sediminicola</name>
    <dbReference type="NCBI Taxonomy" id="563162"/>
    <lineage>
        <taxon>Bacteria</taxon>
        <taxon>Pseudomonadati</taxon>
        <taxon>Pseudomonadota</taxon>
        <taxon>Alphaproteobacteria</taxon>
        <taxon>Sphingomonadales</taxon>
        <taxon>Sphingomonadaceae</taxon>
        <taxon>Novosphingobium</taxon>
    </lineage>
</organism>
<dbReference type="PANTHER" id="PTHR43777:SF1">
    <property type="entry name" value="MOLYBDENUM COFACTOR CYTIDYLYLTRANSFERASE"/>
    <property type="match status" value="1"/>
</dbReference>
<name>A0A7W6G4Y8_9SPHN</name>
<dbReference type="Proteomes" id="UP000548867">
    <property type="component" value="Unassembled WGS sequence"/>
</dbReference>
<dbReference type="Gene3D" id="3.90.550.10">
    <property type="entry name" value="Spore Coat Polysaccharide Biosynthesis Protein SpsA, Chain A"/>
    <property type="match status" value="1"/>
</dbReference>
<comment type="caution">
    <text evidence="3">The sequence shown here is derived from an EMBL/GenBank/DDBJ whole genome shotgun (WGS) entry which is preliminary data.</text>
</comment>
<keyword evidence="3" id="KW-0548">Nucleotidyltransferase</keyword>
<keyword evidence="1" id="KW-0460">Magnesium</keyword>
<protein>
    <submittedName>
        <fullName evidence="3">Molybdenum cofactor cytidylyltransferase</fullName>
        <ecNumber evidence="3">2.7.7.76</ecNumber>
    </submittedName>
</protein>
<keyword evidence="4" id="KW-1185">Reference proteome</keyword>
<dbReference type="EC" id="2.7.7.76" evidence="3"/>
<dbReference type="GO" id="GO:0061602">
    <property type="term" value="F:molybdenum cofactor cytidylyltransferase activity"/>
    <property type="evidence" value="ECO:0007669"/>
    <property type="project" value="UniProtKB-EC"/>
</dbReference>
<dbReference type="EMBL" id="JACIDX010000001">
    <property type="protein sequence ID" value="MBB3953500.1"/>
    <property type="molecule type" value="Genomic_DNA"/>
</dbReference>
<gene>
    <name evidence="3" type="ORF">GGR38_000412</name>
</gene>
<dbReference type="Pfam" id="PF12804">
    <property type="entry name" value="NTP_transf_3"/>
    <property type="match status" value="1"/>
</dbReference>
<keyword evidence="3" id="KW-0808">Transferase</keyword>
<dbReference type="SUPFAM" id="SSF53448">
    <property type="entry name" value="Nucleotide-diphospho-sugar transferases"/>
    <property type="match status" value="1"/>
</dbReference>
<evidence type="ECO:0000313" key="3">
    <source>
        <dbReference type="EMBL" id="MBB3953500.1"/>
    </source>
</evidence>
<dbReference type="CDD" id="cd04182">
    <property type="entry name" value="GT_2_like_f"/>
    <property type="match status" value="1"/>
</dbReference>
<dbReference type="InterPro" id="IPR029044">
    <property type="entry name" value="Nucleotide-diphossugar_trans"/>
</dbReference>
<reference evidence="3 4" key="1">
    <citation type="submission" date="2020-08" db="EMBL/GenBank/DDBJ databases">
        <title>Genomic Encyclopedia of Type Strains, Phase IV (KMG-IV): sequencing the most valuable type-strain genomes for metagenomic binning, comparative biology and taxonomic classification.</title>
        <authorList>
            <person name="Goeker M."/>
        </authorList>
    </citation>
    <scope>NUCLEOTIDE SEQUENCE [LARGE SCALE GENOMIC DNA]</scope>
    <source>
        <strain evidence="3 4">DSM 27057</strain>
    </source>
</reference>
<evidence type="ECO:0000259" key="2">
    <source>
        <dbReference type="Pfam" id="PF12804"/>
    </source>
</evidence>
<accession>A0A7W6G4Y8</accession>
<dbReference type="AlphaFoldDB" id="A0A7W6G4Y8"/>
<evidence type="ECO:0000256" key="1">
    <source>
        <dbReference type="ARBA" id="ARBA00022842"/>
    </source>
</evidence>
<evidence type="ECO:0000313" key="4">
    <source>
        <dbReference type="Proteomes" id="UP000548867"/>
    </source>
</evidence>
<sequence>MRPEVILLAAGWSRRMEGADKRLLPWRGAPMVRHAAQLYLALGLPVVVVGRARDEALARALDGLDLRLVANSDEGSEQGASARVGLAACLLDGGQRDWDGVIFALADQPLLRPEDIAALIADFAQHRDAVIIPRHDGVRGNPVLMPGDLALGLNAAPADVSPRAWIERHASRIVWHDAEHSRFTSDIDTPQDRDRLRQYES</sequence>
<feature type="domain" description="MobA-like NTP transferase" evidence="2">
    <location>
        <begin position="5"/>
        <end position="169"/>
    </location>
</feature>
<dbReference type="PANTHER" id="PTHR43777">
    <property type="entry name" value="MOLYBDENUM COFACTOR CYTIDYLYLTRANSFERASE"/>
    <property type="match status" value="1"/>
</dbReference>
<proteinExistence type="predicted"/>